<protein>
    <recommendedName>
        <fullName evidence="5">Flagellar hook-associated protein 2</fullName>
        <shortName evidence="5">HAP2</shortName>
    </recommendedName>
    <alternativeName>
        <fullName evidence="5">Flagellar cap protein</fullName>
    </alternativeName>
</protein>
<dbReference type="InterPro" id="IPR040026">
    <property type="entry name" value="FliD"/>
</dbReference>
<reference evidence="8" key="1">
    <citation type="submission" date="2021-03" db="EMBL/GenBank/DDBJ databases">
        <title>Proteiniclasticum marinus sp. nov., isolated from tidal flat sediment.</title>
        <authorList>
            <person name="Namirimu T."/>
            <person name="Yang J.-A."/>
            <person name="Yang S.-H."/>
            <person name="Kim Y.-J."/>
            <person name="Kwon K.K."/>
        </authorList>
    </citation>
    <scope>NUCLEOTIDE SEQUENCE</scope>
    <source>
        <strain evidence="8">SCR006</strain>
    </source>
</reference>
<dbReference type="InterPro" id="IPR010809">
    <property type="entry name" value="FliD_C"/>
</dbReference>
<keyword evidence="8" id="KW-0969">Cilium</keyword>
<dbReference type="Pfam" id="PF02465">
    <property type="entry name" value="FliD_N"/>
    <property type="match status" value="1"/>
</dbReference>
<dbReference type="GO" id="GO:0009424">
    <property type="term" value="C:bacterial-type flagellum hook"/>
    <property type="evidence" value="ECO:0007669"/>
    <property type="project" value="UniProtKB-UniRule"/>
</dbReference>
<comment type="subcellular location">
    <subcellularLocation>
        <location evidence="5">Secreted</location>
    </subcellularLocation>
    <subcellularLocation>
        <location evidence="5">Bacterial flagellum</location>
    </subcellularLocation>
</comment>
<keyword evidence="9" id="KW-1185">Reference proteome</keyword>
<name>A0A939HA47_9CLOT</name>
<dbReference type="GO" id="GO:0071973">
    <property type="term" value="P:bacterial-type flagellum-dependent cell motility"/>
    <property type="evidence" value="ECO:0007669"/>
    <property type="project" value="TreeGrafter"/>
</dbReference>
<dbReference type="InterPro" id="IPR003481">
    <property type="entry name" value="FliD_N"/>
</dbReference>
<dbReference type="GO" id="GO:0005576">
    <property type="term" value="C:extracellular region"/>
    <property type="evidence" value="ECO:0007669"/>
    <property type="project" value="UniProtKB-SubCell"/>
</dbReference>
<dbReference type="EMBL" id="JAFNJU010000007">
    <property type="protein sequence ID" value="MBO1265354.1"/>
    <property type="molecule type" value="Genomic_DNA"/>
</dbReference>
<evidence type="ECO:0000256" key="3">
    <source>
        <dbReference type="ARBA" id="ARBA00023054"/>
    </source>
</evidence>
<evidence type="ECO:0000259" key="7">
    <source>
        <dbReference type="Pfam" id="PF07195"/>
    </source>
</evidence>
<dbReference type="Proteomes" id="UP000664218">
    <property type="component" value="Unassembled WGS sequence"/>
</dbReference>
<feature type="domain" description="Flagellar hook-associated protein 2 N-terminal" evidence="6">
    <location>
        <begin position="10"/>
        <end position="101"/>
    </location>
</feature>
<evidence type="ECO:0000256" key="2">
    <source>
        <dbReference type="ARBA" id="ARBA00011255"/>
    </source>
</evidence>
<accession>A0A939HA47</accession>
<keyword evidence="5" id="KW-0964">Secreted</keyword>
<dbReference type="GO" id="GO:0009421">
    <property type="term" value="C:bacterial-type flagellum filament cap"/>
    <property type="evidence" value="ECO:0007669"/>
    <property type="project" value="InterPro"/>
</dbReference>
<keyword evidence="3" id="KW-0175">Coiled coil</keyword>
<evidence type="ECO:0000259" key="6">
    <source>
        <dbReference type="Pfam" id="PF02465"/>
    </source>
</evidence>
<dbReference type="AlphaFoldDB" id="A0A939HA47"/>
<dbReference type="RefSeq" id="WP_207599878.1">
    <property type="nucleotide sequence ID" value="NZ_JAFNJU010000007.1"/>
</dbReference>
<keyword evidence="8" id="KW-0966">Cell projection</keyword>
<sequence length="465" mass="50005">MSINFLGSYSGIDQSTIDQLMAVEKRPLIQLSEKKTNTETQMSAWNDVRTRLTNLFDKIKALQNTETFSSKKTSGGESATLTVSKNTPEGTYDISVSQLATRGSVVGGAITAMTSVSGDSSTELGLTGKFSINAAEDGSGNVIEVTATDTVRTISDKINAISKESGVRSAIIDNRLVLTNVETGNAEIKLADLEGGTMRSDLGLDTSTGGAEIIPGKNAKFTVNGVDVERTSNSVNDVIEYTTINLTKMHAEGQSDSIVVSKDTSKVEEAVKGFVDQYNSTMNFITDKLKAGTPGETASRGTLAGDSSLIRLQSTLRSMVTSSIANENTSIGDISQLGVSTVDKFGQLSFDASKLNDALNEDPLIVQNFFNSKNAEGNEIGFVSRINGYIDSFSSTTGIIKGKTDSFDRTLKDINKQVESFNIRMERKEAYYVNMFAKLDTAMMQAESQMGWLTSQISSMTPTKK</sequence>
<dbReference type="Pfam" id="PF07195">
    <property type="entry name" value="FliD_C"/>
    <property type="match status" value="1"/>
</dbReference>
<comment type="similarity">
    <text evidence="1 5">Belongs to the FliD family.</text>
</comment>
<comment type="caution">
    <text evidence="8">The sequence shown here is derived from an EMBL/GenBank/DDBJ whole genome shotgun (WGS) entry which is preliminary data.</text>
</comment>
<evidence type="ECO:0000256" key="1">
    <source>
        <dbReference type="ARBA" id="ARBA00009764"/>
    </source>
</evidence>
<comment type="function">
    <text evidence="5">Required for morphogenesis and for the elongation of the flagellar filament by facilitating polymerization of the flagellin monomers at the tip of growing filament. Forms a capping structure, which prevents flagellin subunits (transported through the central channel of the flagellum) from leaking out without polymerization at the distal end.</text>
</comment>
<evidence type="ECO:0000256" key="5">
    <source>
        <dbReference type="RuleBase" id="RU362066"/>
    </source>
</evidence>
<keyword evidence="8" id="KW-0282">Flagellum</keyword>
<evidence type="ECO:0000256" key="4">
    <source>
        <dbReference type="ARBA" id="ARBA00023143"/>
    </source>
</evidence>
<dbReference type="GO" id="GO:0007155">
    <property type="term" value="P:cell adhesion"/>
    <property type="evidence" value="ECO:0007669"/>
    <property type="project" value="InterPro"/>
</dbReference>
<gene>
    <name evidence="8" type="primary">fliD</name>
    <name evidence="8" type="ORF">J3A84_09960</name>
</gene>
<evidence type="ECO:0000313" key="9">
    <source>
        <dbReference type="Proteomes" id="UP000664218"/>
    </source>
</evidence>
<proteinExistence type="inferred from homology"/>
<organism evidence="8 9">
    <name type="scientific">Proteiniclasticum aestuarii</name>
    <dbReference type="NCBI Taxonomy" id="2817862"/>
    <lineage>
        <taxon>Bacteria</taxon>
        <taxon>Bacillati</taxon>
        <taxon>Bacillota</taxon>
        <taxon>Clostridia</taxon>
        <taxon>Eubacteriales</taxon>
        <taxon>Clostridiaceae</taxon>
        <taxon>Proteiniclasticum</taxon>
    </lineage>
</organism>
<keyword evidence="4 5" id="KW-0975">Bacterial flagellum</keyword>
<dbReference type="PANTHER" id="PTHR30288">
    <property type="entry name" value="FLAGELLAR CAP/ASSEMBLY PROTEIN FLID"/>
    <property type="match status" value="1"/>
</dbReference>
<evidence type="ECO:0000313" key="8">
    <source>
        <dbReference type="EMBL" id="MBO1265354.1"/>
    </source>
</evidence>
<comment type="subunit">
    <text evidence="2 5">Homopentamer.</text>
</comment>
<feature type="domain" description="Flagellar hook-associated protein 2 C-terminal" evidence="7">
    <location>
        <begin position="216"/>
        <end position="446"/>
    </location>
</feature>
<dbReference type="PANTHER" id="PTHR30288:SF0">
    <property type="entry name" value="FLAGELLAR HOOK-ASSOCIATED PROTEIN 2"/>
    <property type="match status" value="1"/>
</dbReference>